<feature type="chain" id="PRO_5022781823" evidence="12">
    <location>
        <begin position="31"/>
        <end position="629"/>
    </location>
</feature>
<evidence type="ECO:0000256" key="7">
    <source>
        <dbReference type="ARBA" id="ARBA00023136"/>
    </source>
</evidence>
<proteinExistence type="inferred from homology"/>
<keyword evidence="9 10" id="KW-0998">Cell outer membrane</keyword>
<gene>
    <name evidence="15" type="ORF">FRD01_10630</name>
</gene>
<evidence type="ECO:0000256" key="3">
    <source>
        <dbReference type="ARBA" id="ARBA00022452"/>
    </source>
</evidence>
<dbReference type="OrthoDB" id="9800913at2"/>
<dbReference type="InterPro" id="IPR039426">
    <property type="entry name" value="TonB-dep_rcpt-like"/>
</dbReference>
<dbReference type="SUPFAM" id="SSF56935">
    <property type="entry name" value="Porins"/>
    <property type="match status" value="1"/>
</dbReference>
<dbReference type="RefSeq" id="WP_146959428.1">
    <property type="nucleotide sequence ID" value="NZ_CP042467.1"/>
</dbReference>
<feature type="signal peptide" evidence="12">
    <location>
        <begin position="1"/>
        <end position="30"/>
    </location>
</feature>
<name>A0A5B8XW31_9DELT</name>
<dbReference type="InterPro" id="IPR037066">
    <property type="entry name" value="Plug_dom_sf"/>
</dbReference>
<dbReference type="InterPro" id="IPR012910">
    <property type="entry name" value="Plug_dom"/>
</dbReference>
<dbReference type="Proteomes" id="UP000321595">
    <property type="component" value="Chromosome"/>
</dbReference>
<dbReference type="AlphaFoldDB" id="A0A5B8XW31"/>
<feature type="domain" description="TonB-dependent receptor-like beta-barrel" evidence="13">
    <location>
        <begin position="249"/>
        <end position="605"/>
    </location>
</feature>
<feature type="domain" description="TonB-dependent receptor plug" evidence="14">
    <location>
        <begin position="53"/>
        <end position="156"/>
    </location>
</feature>
<evidence type="ECO:0000256" key="10">
    <source>
        <dbReference type="PROSITE-ProRule" id="PRU01360"/>
    </source>
</evidence>
<keyword evidence="4 10" id="KW-0812">Transmembrane</keyword>
<dbReference type="Pfam" id="PF07715">
    <property type="entry name" value="Plug"/>
    <property type="match status" value="1"/>
</dbReference>
<dbReference type="PANTHER" id="PTHR30069:SF29">
    <property type="entry name" value="HEMOGLOBIN AND HEMOGLOBIN-HAPTOGLOBIN-BINDING PROTEIN 1-RELATED"/>
    <property type="match status" value="1"/>
</dbReference>
<evidence type="ECO:0000259" key="13">
    <source>
        <dbReference type="Pfam" id="PF00593"/>
    </source>
</evidence>
<evidence type="ECO:0000256" key="5">
    <source>
        <dbReference type="ARBA" id="ARBA00022729"/>
    </source>
</evidence>
<dbReference type="PROSITE" id="PS52016">
    <property type="entry name" value="TONB_DEPENDENT_REC_3"/>
    <property type="match status" value="1"/>
</dbReference>
<dbReference type="Pfam" id="PF00593">
    <property type="entry name" value="TonB_dep_Rec_b-barrel"/>
    <property type="match status" value="1"/>
</dbReference>
<dbReference type="InterPro" id="IPR000531">
    <property type="entry name" value="Beta-barrel_TonB"/>
</dbReference>
<comment type="similarity">
    <text evidence="10 11">Belongs to the TonB-dependent receptor family.</text>
</comment>
<comment type="subcellular location">
    <subcellularLocation>
        <location evidence="1 10">Cell outer membrane</location>
        <topology evidence="1 10">Multi-pass membrane protein</topology>
    </subcellularLocation>
</comment>
<evidence type="ECO:0000256" key="4">
    <source>
        <dbReference type="ARBA" id="ARBA00022692"/>
    </source>
</evidence>
<keyword evidence="8 15" id="KW-0675">Receptor</keyword>
<keyword evidence="2 10" id="KW-0813">Transport</keyword>
<dbReference type="CDD" id="cd01347">
    <property type="entry name" value="ligand_gated_channel"/>
    <property type="match status" value="1"/>
</dbReference>
<evidence type="ECO:0000256" key="12">
    <source>
        <dbReference type="SAM" id="SignalP"/>
    </source>
</evidence>
<evidence type="ECO:0000256" key="8">
    <source>
        <dbReference type="ARBA" id="ARBA00023170"/>
    </source>
</evidence>
<dbReference type="InterPro" id="IPR036942">
    <property type="entry name" value="Beta-barrel_TonB_sf"/>
</dbReference>
<keyword evidence="6 11" id="KW-0798">TonB box</keyword>
<keyword evidence="7 10" id="KW-0472">Membrane</keyword>
<dbReference type="PANTHER" id="PTHR30069">
    <property type="entry name" value="TONB-DEPENDENT OUTER MEMBRANE RECEPTOR"/>
    <property type="match status" value="1"/>
</dbReference>
<dbReference type="GO" id="GO:0044718">
    <property type="term" value="P:siderophore transmembrane transport"/>
    <property type="evidence" value="ECO:0007669"/>
    <property type="project" value="TreeGrafter"/>
</dbReference>
<evidence type="ECO:0000256" key="1">
    <source>
        <dbReference type="ARBA" id="ARBA00004571"/>
    </source>
</evidence>
<keyword evidence="5 12" id="KW-0732">Signal</keyword>
<organism evidence="15 16">
    <name type="scientific">Microvenator marinus</name>
    <dbReference type="NCBI Taxonomy" id="2600177"/>
    <lineage>
        <taxon>Bacteria</taxon>
        <taxon>Deltaproteobacteria</taxon>
        <taxon>Bradymonadales</taxon>
        <taxon>Microvenatoraceae</taxon>
        <taxon>Microvenator</taxon>
    </lineage>
</organism>
<dbReference type="GO" id="GO:0009279">
    <property type="term" value="C:cell outer membrane"/>
    <property type="evidence" value="ECO:0007669"/>
    <property type="project" value="UniProtKB-SubCell"/>
</dbReference>
<keyword evidence="3 10" id="KW-1134">Transmembrane beta strand</keyword>
<dbReference type="Gene3D" id="2.170.130.10">
    <property type="entry name" value="TonB-dependent receptor, plug domain"/>
    <property type="match status" value="1"/>
</dbReference>
<evidence type="ECO:0000256" key="11">
    <source>
        <dbReference type="RuleBase" id="RU003357"/>
    </source>
</evidence>
<sequence length="629" mass="69323">MIFNITILMKRVNPILVGVILVLMSAQTSAQEELSTADEITVVTTASRSARSLQDETTSVEIIDRATIDATGGNTVADLLVTEAGLELERSLGRSGVLMQGLDPEYALILIDGRRAIGRVNGTIDLNAIRLENVERIEIVKGPQSALYGADALAGVINIITKSPKSTELSAQATGGSRARLDLGAQGAVNQDWFSSRVSADFGQSNGDRWIPELMIAKAAQRTEFKGTNQDWMIHSSYQVRDSKRVDTLETGAILDRTNRTEDVAAGLAPSFKLTQDITLNAGADYSYMRDQFANDQRSSDALDQVEITTENLAEARANLDIFLGAHRLVVGMDFMHQTLSSPRLDSDGSRQRVAVFAQDEWYVSTEPLVSIMPGVRAEFDSQYGPQVTPKIAARWDIFEELVARTSVGMGYRAPDFRELLLLFDNRAVGYVIRGNPDLEPESSWGANAGLEWAPNRTFSISTSFYRNEITNMIGFETTSEMPLEFSYINIAEAWSMGLETRLNLRQSDWRAWVTMVFEDTEDRALGLPLEGRSLFRGSAGAQVDLTSSTRLDVRGRVTGRRAFYVAQEDGSTTLDLDDPWVFGALRIDQELWAGFSLNAGVNNVFDAGSADRLPIEPRSFYAGVEGQW</sequence>
<keyword evidence="16" id="KW-1185">Reference proteome</keyword>
<dbReference type="EMBL" id="CP042467">
    <property type="protein sequence ID" value="QED27679.1"/>
    <property type="molecule type" value="Genomic_DNA"/>
</dbReference>
<evidence type="ECO:0000313" key="16">
    <source>
        <dbReference type="Proteomes" id="UP000321595"/>
    </source>
</evidence>
<evidence type="ECO:0000256" key="9">
    <source>
        <dbReference type="ARBA" id="ARBA00023237"/>
    </source>
</evidence>
<evidence type="ECO:0000256" key="2">
    <source>
        <dbReference type="ARBA" id="ARBA00022448"/>
    </source>
</evidence>
<evidence type="ECO:0000259" key="14">
    <source>
        <dbReference type="Pfam" id="PF07715"/>
    </source>
</evidence>
<dbReference type="KEGG" id="bbae:FRD01_10630"/>
<evidence type="ECO:0000256" key="6">
    <source>
        <dbReference type="ARBA" id="ARBA00023077"/>
    </source>
</evidence>
<dbReference type="GO" id="GO:0015344">
    <property type="term" value="F:siderophore uptake transmembrane transporter activity"/>
    <property type="evidence" value="ECO:0007669"/>
    <property type="project" value="TreeGrafter"/>
</dbReference>
<accession>A0A5B8XW31</accession>
<reference evidence="15 16" key="1">
    <citation type="submission" date="2019-08" db="EMBL/GenBank/DDBJ databases">
        <authorList>
            <person name="Liang Q."/>
        </authorList>
    </citation>
    <scope>NUCLEOTIDE SEQUENCE [LARGE SCALE GENOMIC DNA]</scope>
    <source>
        <strain evidence="15 16">V1718</strain>
    </source>
</reference>
<evidence type="ECO:0000313" key="15">
    <source>
        <dbReference type="EMBL" id="QED27679.1"/>
    </source>
</evidence>
<protein>
    <submittedName>
        <fullName evidence="15">TonB-dependent receptor</fullName>
    </submittedName>
</protein>
<dbReference type="Gene3D" id="2.40.170.20">
    <property type="entry name" value="TonB-dependent receptor, beta-barrel domain"/>
    <property type="match status" value="1"/>
</dbReference>